<dbReference type="AlphaFoldDB" id="A0A2N1NI14"/>
<proteinExistence type="predicted"/>
<dbReference type="EMBL" id="LLXL01000365">
    <property type="protein sequence ID" value="PKK73526.1"/>
    <property type="molecule type" value="Genomic_DNA"/>
</dbReference>
<evidence type="ECO:0000313" key="1">
    <source>
        <dbReference type="EMBL" id="PKK73526.1"/>
    </source>
</evidence>
<organism evidence="1 2">
    <name type="scientific">Rhizophagus irregularis</name>
    <dbReference type="NCBI Taxonomy" id="588596"/>
    <lineage>
        <taxon>Eukaryota</taxon>
        <taxon>Fungi</taxon>
        <taxon>Fungi incertae sedis</taxon>
        <taxon>Mucoromycota</taxon>
        <taxon>Glomeromycotina</taxon>
        <taxon>Glomeromycetes</taxon>
        <taxon>Glomerales</taxon>
        <taxon>Glomeraceae</taxon>
        <taxon>Rhizophagus</taxon>
    </lineage>
</organism>
<dbReference type="VEuPathDB" id="FungiDB:RhiirA1_476242"/>
<gene>
    <name evidence="1" type="ORF">RhiirC2_775917</name>
</gene>
<sequence length="401" mass="45509">MTHWVPDVTNVSDSPVISACLGCSLNDLHFSAMPSLRSRCPTERCIMRVPLSSTILYPTKKNYKFRRTTSITLSTSLNYARSLLFYHLYRRPTSFIADPISPLKLNDVTLPASTTKLYTDGSFYPTSRTSPSTMSYAWSALDDDDHLLESFSDSIPPVYPSALRSDLIAVLSGLTSLEHDIFKAKRCLSLCQLTHFASLGHPSLFDWSLIWTCLVFDPGSFERANGRASFFAFWLKLLLDTLPTLDHLQRRRPSVYASSLLCPNCTSAPEDIQHLWVSLQLNGIQTLLNASDLIPHFQNYLAFNLEFLALECWSTTFNSVSYHWLTRGLIPSSLTTFLRAWFSDTQILDVIAPALKDFHFALYVEIWICRSILFNAWEKSQGITTFQKRSSIPQQRTTTPL</sequence>
<reference evidence="1 2" key="1">
    <citation type="submission" date="2016-04" db="EMBL/GenBank/DDBJ databases">
        <title>Genome analyses suggest a sexual origin of heterokaryosis in a supposedly ancient asexual fungus.</title>
        <authorList>
            <person name="Ropars J."/>
            <person name="Sedzielewska K."/>
            <person name="Noel J."/>
            <person name="Charron P."/>
            <person name="Farinelli L."/>
            <person name="Marton T."/>
            <person name="Kruger M."/>
            <person name="Pelin A."/>
            <person name="Brachmann A."/>
            <person name="Corradi N."/>
        </authorList>
    </citation>
    <scope>NUCLEOTIDE SEQUENCE [LARGE SCALE GENOMIC DNA]</scope>
    <source>
        <strain evidence="1 2">C2</strain>
    </source>
</reference>
<comment type="caution">
    <text evidence="1">The sequence shown here is derived from an EMBL/GenBank/DDBJ whole genome shotgun (WGS) entry which is preliminary data.</text>
</comment>
<accession>A0A2N1NI14</accession>
<name>A0A2N1NI14_9GLOM</name>
<protein>
    <submittedName>
        <fullName evidence="1">Uncharacterized protein</fullName>
    </submittedName>
</protein>
<reference evidence="1 2" key="2">
    <citation type="submission" date="2017-10" db="EMBL/GenBank/DDBJ databases">
        <title>Extensive intraspecific genome diversity in a model arbuscular mycorrhizal fungus.</title>
        <authorList>
            <person name="Chen E.C.H."/>
            <person name="Morin E."/>
            <person name="Baudet D."/>
            <person name="Noel J."/>
            <person name="Ndikumana S."/>
            <person name="Charron P."/>
            <person name="St-Onge C."/>
            <person name="Giorgi J."/>
            <person name="Grigoriev I.V."/>
            <person name="Roux C."/>
            <person name="Martin F.M."/>
            <person name="Corradi N."/>
        </authorList>
    </citation>
    <scope>NUCLEOTIDE SEQUENCE [LARGE SCALE GENOMIC DNA]</scope>
    <source>
        <strain evidence="1 2">C2</strain>
    </source>
</reference>
<evidence type="ECO:0000313" key="2">
    <source>
        <dbReference type="Proteomes" id="UP000233469"/>
    </source>
</evidence>
<dbReference type="Proteomes" id="UP000233469">
    <property type="component" value="Unassembled WGS sequence"/>
</dbReference>